<keyword evidence="2" id="KW-1015">Disulfide bond</keyword>
<dbReference type="Pfam" id="PF00100">
    <property type="entry name" value="Zona_pellucida"/>
    <property type="match status" value="1"/>
</dbReference>
<dbReference type="RefSeq" id="XP_029030729.1">
    <property type="nucleotide sequence ID" value="XM_029174896.3"/>
</dbReference>
<dbReference type="SMART" id="SM00201">
    <property type="entry name" value="SO"/>
    <property type="match status" value="6"/>
</dbReference>
<evidence type="ECO:0000259" key="9">
    <source>
        <dbReference type="PROSITE" id="PS51034"/>
    </source>
</evidence>
<dbReference type="CTD" id="555768"/>
<dbReference type="SMART" id="SM00241">
    <property type="entry name" value="ZP"/>
    <property type="match status" value="1"/>
</dbReference>
<dbReference type="SUPFAM" id="SSF49854">
    <property type="entry name" value="Spermadhesin, CUB domain"/>
    <property type="match status" value="2"/>
</dbReference>
<dbReference type="AlphaFoldDB" id="A0A6P7PYA0"/>
<evidence type="ECO:0000256" key="3">
    <source>
        <dbReference type="ARBA" id="ARBA00023180"/>
    </source>
</evidence>
<feature type="domain" description="SMB" evidence="8">
    <location>
        <begin position="142"/>
        <end position="181"/>
    </location>
</feature>
<dbReference type="PRINTS" id="PR00023">
    <property type="entry name" value="ZPELLUCIDA"/>
</dbReference>
<dbReference type="PANTHER" id="PTHR14002">
    <property type="entry name" value="ENDOGLIN/TGF-BETA RECEPTOR TYPE III"/>
    <property type="match status" value="1"/>
</dbReference>
<proteinExistence type="predicted"/>
<dbReference type="Gene3D" id="4.10.410.20">
    <property type="match status" value="3"/>
</dbReference>
<dbReference type="InterPro" id="IPR036024">
    <property type="entry name" value="Somatomedin_B-like_dom_sf"/>
</dbReference>
<feature type="domain" description="ZP" evidence="9">
    <location>
        <begin position="536"/>
        <end position="784"/>
    </location>
</feature>
<feature type="domain" description="SMB" evidence="8">
    <location>
        <begin position="371"/>
        <end position="410"/>
    </location>
</feature>
<dbReference type="KEGG" id="bspl:114870383"/>
<keyword evidence="1 6" id="KW-0732">Signal</keyword>
<dbReference type="InterPro" id="IPR048290">
    <property type="entry name" value="ZP_chr"/>
</dbReference>
<dbReference type="CDD" id="cd00041">
    <property type="entry name" value="CUB"/>
    <property type="match status" value="2"/>
</dbReference>
<dbReference type="Gene3D" id="2.60.120.290">
    <property type="entry name" value="Spermadhesin, CUB domain"/>
    <property type="match status" value="2"/>
</dbReference>
<evidence type="ECO:0000256" key="4">
    <source>
        <dbReference type="PROSITE-ProRule" id="PRU00059"/>
    </source>
</evidence>
<dbReference type="GeneID" id="114870383"/>
<dbReference type="Gene3D" id="2.60.40.4100">
    <property type="entry name" value="Zona pellucida, ZP-C domain"/>
    <property type="match status" value="1"/>
</dbReference>
<feature type="domain" description="SMB" evidence="8">
    <location>
        <begin position="233"/>
        <end position="272"/>
    </location>
</feature>
<dbReference type="Gene3D" id="2.60.40.3210">
    <property type="entry name" value="Zona pellucida, ZP-N domain"/>
    <property type="match status" value="1"/>
</dbReference>
<dbReference type="InterPro" id="IPR001212">
    <property type="entry name" value="Somatomedin_B_dom"/>
</dbReference>
<keyword evidence="3" id="KW-0325">Glycoprotein</keyword>
<protein>
    <submittedName>
        <fullName evidence="11">Deleted in malignant brain tumors 1 protein</fullName>
    </submittedName>
</protein>
<dbReference type="PROSITE" id="PS51034">
    <property type="entry name" value="ZP_2"/>
    <property type="match status" value="1"/>
</dbReference>
<dbReference type="SMART" id="SM00042">
    <property type="entry name" value="CUB"/>
    <property type="match status" value="2"/>
</dbReference>
<sequence length="816" mass="91065">MWTLLVLCSVIAAHGARGDDRNGTTEKISASCGGYLYGRSGTFYSPNYPNYYPSNSACTWYLSPGSAVVQLDLSNVNIQAQSSCDFDALYIYDGSSNSSRLLGKVCGNKDKVTFHSTGAFLTVHFKSDRSSNFFGFRADYKVVGSCRYNCNYQVGNCSCSSSCQYRGDCCHDYTDHCVSTTAPVTARPSCRYNCGYHMGSCSCSSTCQYYGNCCYDYNYHCSSTTRLPSKTTARPSCRYNCGYDLGSCSCSSSCQRYGNCCYDYYSHCDWTTKRPAVTTARPSCRHNCGYHMGSCSCSSSCQHYGNCCYDYYSQCGWTTDRPAVTTAQPSCRHNCGYHMGSCSCSSSCQRYGNCCHDYYYYCPTTTVRPTAQPSCRYYCGSHLGSCSCSSSCEYYGNCCYDYYSQCSDSTPAPTTVSPCGGSLFGSGTFTSPKYPSYYPENAHCVWQLRVSYNHRIYLAFTSLQLENCCSCDYIQVYDGPNVGSPYLGKLCNTTLNSFYSSSNYLTVLFRSDASVVAQGFVAKFTSTLPPKSGRVTCSSNIMNIVIQTSYLDSLGYNGYSVSVDDPNCRAQVSSSQVVFSFPINTCGTVRKIENGRTVYTNVIRAYPDSLGQIIRQSPFRMNVECRMEQDSVSQIMYLGEHQDNATLEGTGRFNTSMDFYTSSSFYNKVTQFPYVVTLNQNLYIQVDLRRADSSLFVFIDTCVASPSPYDFQNRIYYLVENGCRRDTTYNTLLNGRPGFARFTFKAFQFQRAAESVYIQCKVRICPAYDNSACRPGCYRRKARDLGPKHDSQTLVIGPIQLKDPEKKEEGTQEDKA</sequence>
<feature type="domain" description="SMB" evidence="8">
    <location>
        <begin position="327"/>
        <end position="366"/>
    </location>
</feature>
<feature type="chain" id="PRO_5027641013" evidence="6">
    <location>
        <begin position="19"/>
        <end position="816"/>
    </location>
</feature>
<feature type="region of interest" description="Disordered" evidence="5">
    <location>
        <begin position="796"/>
        <end position="816"/>
    </location>
</feature>
<dbReference type="InterPro" id="IPR001507">
    <property type="entry name" value="ZP_dom"/>
</dbReference>
<evidence type="ECO:0000256" key="1">
    <source>
        <dbReference type="ARBA" id="ARBA00022729"/>
    </source>
</evidence>
<feature type="compositionally biased region" description="Basic and acidic residues" evidence="5">
    <location>
        <begin position="802"/>
        <end position="816"/>
    </location>
</feature>
<dbReference type="InParanoid" id="A0A6P7PYA0"/>
<dbReference type="PANTHER" id="PTHR14002:SF38">
    <property type="entry name" value="CUB AND ZONA PELLUCIDA-LIKE DOMAIN-CONTAINING PROTEIN 1"/>
    <property type="match status" value="1"/>
</dbReference>
<evidence type="ECO:0000256" key="5">
    <source>
        <dbReference type="SAM" id="MobiDB-lite"/>
    </source>
</evidence>
<dbReference type="InterPro" id="IPR042235">
    <property type="entry name" value="ZP-C_dom"/>
</dbReference>
<dbReference type="FunFam" id="2.60.120.290:FF:000013">
    <property type="entry name" value="Membrane frizzled-related protein"/>
    <property type="match status" value="2"/>
</dbReference>
<accession>A0A6P7PYA0</accession>
<dbReference type="SUPFAM" id="SSF90188">
    <property type="entry name" value="Somatomedin B domain"/>
    <property type="match status" value="6"/>
</dbReference>
<dbReference type="InterPro" id="IPR035914">
    <property type="entry name" value="Sperma_CUB_dom_sf"/>
</dbReference>
<reference evidence="11" key="1">
    <citation type="submission" date="2025-08" db="UniProtKB">
        <authorList>
            <consortium name="RefSeq"/>
        </authorList>
    </citation>
    <scope>IDENTIFICATION</scope>
</reference>
<feature type="domain" description="SMB" evidence="8">
    <location>
        <begin position="186"/>
        <end position="225"/>
    </location>
</feature>
<dbReference type="Pfam" id="PF00431">
    <property type="entry name" value="CUB"/>
    <property type="match status" value="2"/>
</dbReference>
<dbReference type="Proteomes" id="UP000515150">
    <property type="component" value="Chromosome 15"/>
</dbReference>
<feature type="domain" description="CUB" evidence="7">
    <location>
        <begin position="32"/>
        <end position="143"/>
    </location>
</feature>
<gene>
    <name evidence="11" type="primary">cuzd1.2</name>
</gene>
<comment type="caution">
    <text evidence="4">Lacks conserved residue(s) required for the propagation of feature annotation.</text>
</comment>
<evidence type="ECO:0000256" key="2">
    <source>
        <dbReference type="ARBA" id="ARBA00023157"/>
    </source>
</evidence>
<feature type="signal peptide" evidence="6">
    <location>
        <begin position="1"/>
        <end position="18"/>
    </location>
</feature>
<name>A0A6P7PYA0_BETSP</name>
<keyword evidence="10" id="KW-1185">Reference proteome</keyword>
<dbReference type="InterPro" id="IPR055355">
    <property type="entry name" value="ZP-C"/>
</dbReference>
<evidence type="ECO:0000256" key="6">
    <source>
        <dbReference type="SAM" id="SignalP"/>
    </source>
</evidence>
<organism evidence="10 11">
    <name type="scientific">Betta splendens</name>
    <name type="common">Siamese fighting fish</name>
    <dbReference type="NCBI Taxonomy" id="158456"/>
    <lineage>
        <taxon>Eukaryota</taxon>
        <taxon>Metazoa</taxon>
        <taxon>Chordata</taxon>
        <taxon>Craniata</taxon>
        <taxon>Vertebrata</taxon>
        <taxon>Euteleostomi</taxon>
        <taxon>Actinopterygii</taxon>
        <taxon>Neopterygii</taxon>
        <taxon>Teleostei</taxon>
        <taxon>Neoteleostei</taxon>
        <taxon>Acanthomorphata</taxon>
        <taxon>Anabantaria</taxon>
        <taxon>Anabantiformes</taxon>
        <taxon>Anabantoidei</taxon>
        <taxon>Osphronemidae</taxon>
        <taxon>Betta</taxon>
    </lineage>
</organism>
<dbReference type="OrthoDB" id="10063988at2759"/>
<feature type="domain" description="CUB" evidence="7">
    <location>
        <begin position="406"/>
        <end position="527"/>
    </location>
</feature>
<dbReference type="PROSITE" id="PS00524">
    <property type="entry name" value="SMB_1"/>
    <property type="match status" value="6"/>
</dbReference>
<evidence type="ECO:0000259" key="7">
    <source>
        <dbReference type="PROSITE" id="PS01180"/>
    </source>
</evidence>
<dbReference type="InterPro" id="IPR000859">
    <property type="entry name" value="CUB_dom"/>
</dbReference>
<evidence type="ECO:0000259" key="8">
    <source>
        <dbReference type="PROSITE" id="PS50958"/>
    </source>
</evidence>
<feature type="domain" description="SMB" evidence="8">
    <location>
        <begin position="280"/>
        <end position="319"/>
    </location>
</feature>
<dbReference type="PROSITE" id="PS01180">
    <property type="entry name" value="CUB"/>
    <property type="match status" value="2"/>
</dbReference>
<dbReference type="PROSITE" id="PS50958">
    <property type="entry name" value="SMB_2"/>
    <property type="match status" value="6"/>
</dbReference>
<evidence type="ECO:0000313" key="10">
    <source>
        <dbReference type="Proteomes" id="UP000515150"/>
    </source>
</evidence>
<evidence type="ECO:0000313" key="11">
    <source>
        <dbReference type="RefSeq" id="XP_029030729.1"/>
    </source>
</evidence>